<dbReference type="InterPro" id="IPR012677">
    <property type="entry name" value="Nucleotide-bd_a/b_plait_sf"/>
</dbReference>
<name>A0A1S4GAE6_ANOGA</name>
<reference evidence="3" key="3">
    <citation type="submission" date="2021-01" db="UniProtKB">
        <authorList>
            <consortium name="EnsemblMetazoa"/>
        </authorList>
    </citation>
    <scope>IDENTIFICATION</scope>
    <source>
        <strain evidence="3">PEST</strain>
    </source>
</reference>
<dbReference type="InParanoid" id="A0A1S4GAE6"/>
<dbReference type="VEuPathDB" id="VectorBase:AGAMI1_005935"/>
<dbReference type="InterPro" id="IPR050502">
    <property type="entry name" value="Euk_RNA-bind_prot"/>
</dbReference>
<dbReference type="Proteomes" id="UP000007062">
    <property type="component" value="Chromosome X"/>
</dbReference>
<dbReference type="EnsemblMetazoa" id="AGAP000916-RA">
    <property type="protein sequence ID" value="AGAP000916-PA"/>
    <property type="gene ID" value="AGAP000916"/>
</dbReference>
<reference evidence="3 4" key="1">
    <citation type="journal article" date="2002" name="Science">
        <title>The genome sequence of the malaria mosquito Anopheles gambiae.</title>
        <authorList>
            <person name="Holt R.A."/>
            <person name="Subramanian G.M."/>
            <person name="Halpern A."/>
            <person name="Sutton G.G."/>
            <person name="Charlab R."/>
            <person name="Nusskern D.R."/>
            <person name="Wincker P."/>
            <person name="Clark A.G."/>
            <person name="Ribeiro J.M."/>
            <person name="Wides R."/>
            <person name="Salzberg S.L."/>
            <person name="Loftus B."/>
            <person name="Yandell M."/>
            <person name="Majoros W.H."/>
            <person name="Rusch D.B."/>
            <person name="Lai Z."/>
            <person name="Kraft C.L."/>
            <person name="Abril J.F."/>
            <person name="Anthouard V."/>
            <person name="Arensburger P."/>
            <person name="Atkinson P.W."/>
            <person name="Baden H."/>
            <person name="de Berardinis V."/>
            <person name="Baldwin D."/>
            <person name="Benes V."/>
            <person name="Biedler J."/>
            <person name="Blass C."/>
            <person name="Bolanos R."/>
            <person name="Boscus D."/>
            <person name="Barnstead M."/>
            <person name="Cai S."/>
            <person name="Center A."/>
            <person name="Chaturverdi K."/>
            <person name="Christophides G.K."/>
            <person name="Chrystal M.A."/>
            <person name="Clamp M."/>
            <person name="Cravchik A."/>
            <person name="Curwen V."/>
            <person name="Dana A."/>
            <person name="Delcher A."/>
            <person name="Dew I."/>
            <person name="Evans C.A."/>
            <person name="Flanigan M."/>
            <person name="Grundschober-Freimoser A."/>
            <person name="Friedli L."/>
            <person name="Gu Z."/>
            <person name="Guan P."/>
            <person name="Guigo R."/>
            <person name="Hillenmeyer M.E."/>
            <person name="Hladun S.L."/>
            <person name="Hogan J.R."/>
            <person name="Hong Y.S."/>
            <person name="Hoover J."/>
            <person name="Jaillon O."/>
            <person name="Ke Z."/>
            <person name="Kodira C."/>
            <person name="Kokoza E."/>
            <person name="Koutsos A."/>
            <person name="Letunic I."/>
            <person name="Levitsky A."/>
            <person name="Liang Y."/>
            <person name="Lin J.J."/>
            <person name="Lobo N.F."/>
            <person name="Lopez J.R."/>
            <person name="Malek J.A."/>
            <person name="McIntosh T.C."/>
            <person name="Meister S."/>
            <person name="Miller J."/>
            <person name="Mobarry C."/>
            <person name="Mongin E."/>
            <person name="Murphy S.D."/>
            <person name="O'Brochta D.A."/>
            <person name="Pfannkoch C."/>
            <person name="Qi R."/>
            <person name="Regier M.A."/>
            <person name="Remington K."/>
            <person name="Shao H."/>
            <person name="Sharakhova M.V."/>
            <person name="Sitter C.D."/>
            <person name="Shetty J."/>
            <person name="Smith T.J."/>
            <person name="Strong R."/>
            <person name="Sun J."/>
            <person name="Thomasova D."/>
            <person name="Ton L.Q."/>
            <person name="Topalis P."/>
            <person name="Tu Z."/>
            <person name="Unger M.F."/>
            <person name="Walenz B."/>
            <person name="Wang A."/>
            <person name="Wang J."/>
            <person name="Wang M."/>
            <person name="Wang X."/>
            <person name="Woodford K.J."/>
            <person name="Wortman J.R."/>
            <person name="Wu M."/>
            <person name="Yao A."/>
            <person name="Zdobnov E.M."/>
            <person name="Zhang H."/>
            <person name="Zhao Q."/>
            <person name="Zhao S."/>
            <person name="Zhu S.C."/>
            <person name="Zhimulev I."/>
            <person name="Coluzzi M."/>
            <person name="della Torre A."/>
            <person name="Roth C.W."/>
            <person name="Louis C."/>
            <person name="Kalush F."/>
            <person name="Mural R.J."/>
            <person name="Myers E.W."/>
            <person name="Adams M.D."/>
            <person name="Smith H.O."/>
            <person name="Broder S."/>
            <person name="Gardner M.J."/>
            <person name="Fraser C.M."/>
            <person name="Birney E."/>
            <person name="Bork P."/>
            <person name="Brey P.T."/>
            <person name="Venter J.C."/>
            <person name="Weissenbach J."/>
            <person name="Kafatos F.C."/>
            <person name="Collins F.H."/>
            <person name="Hoffman S.L."/>
        </authorList>
    </citation>
    <scope>NUCLEOTIDE SEQUENCE [LARGE SCALE GENOMIC DNA]</scope>
    <source>
        <strain evidence="3 4">PEST</strain>
    </source>
</reference>
<feature type="domain" description="RRM" evidence="2">
    <location>
        <begin position="117"/>
        <end position="193"/>
    </location>
</feature>
<evidence type="ECO:0000313" key="4">
    <source>
        <dbReference type="Proteomes" id="UP000007062"/>
    </source>
</evidence>
<dbReference type="Gene3D" id="3.30.70.330">
    <property type="match status" value="2"/>
</dbReference>
<dbReference type="Pfam" id="PF00076">
    <property type="entry name" value="RRM_1"/>
    <property type="match status" value="2"/>
</dbReference>
<dbReference type="EMBL" id="AAAB01008963">
    <property type="status" value="NOT_ANNOTATED_CDS"/>
    <property type="molecule type" value="Genomic_DNA"/>
</dbReference>
<dbReference type="VEuPathDB" id="VectorBase:AGAP000916"/>
<dbReference type="GO" id="GO:0003723">
    <property type="term" value="F:RNA binding"/>
    <property type="evidence" value="ECO:0007669"/>
    <property type="project" value="UniProtKB-UniRule"/>
</dbReference>
<dbReference type="InterPro" id="IPR035979">
    <property type="entry name" value="RBD_domain_sf"/>
</dbReference>
<proteinExistence type="predicted"/>
<keyword evidence="1" id="KW-0694">RNA-binding</keyword>
<dbReference type="PROSITE" id="PS50102">
    <property type="entry name" value="RRM"/>
    <property type="match status" value="2"/>
</dbReference>
<dbReference type="AlphaFoldDB" id="A0A1S4GAE6"/>
<evidence type="ECO:0000313" key="3">
    <source>
        <dbReference type="EnsemblMetazoa" id="AGAP000916-PA"/>
    </source>
</evidence>
<keyword evidence="4" id="KW-1185">Reference proteome</keyword>
<organism evidence="3 4">
    <name type="scientific">Anopheles gambiae</name>
    <name type="common">African malaria mosquito</name>
    <dbReference type="NCBI Taxonomy" id="7165"/>
    <lineage>
        <taxon>Eukaryota</taxon>
        <taxon>Metazoa</taxon>
        <taxon>Ecdysozoa</taxon>
        <taxon>Arthropoda</taxon>
        <taxon>Hexapoda</taxon>
        <taxon>Insecta</taxon>
        <taxon>Pterygota</taxon>
        <taxon>Neoptera</taxon>
        <taxon>Endopterygota</taxon>
        <taxon>Diptera</taxon>
        <taxon>Nematocera</taxon>
        <taxon>Culicoidea</taxon>
        <taxon>Culicidae</taxon>
        <taxon>Anophelinae</taxon>
        <taxon>Anopheles</taxon>
    </lineage>
</organism>
<protein>
    <recommendedName>
        <fullName evidence="2">RRM domain-containing protein</fullName>
    </recommendedName>
</protein>
<dbReference type="CDD" id="cd00590">
    <property type="entry name" value="RRM_SF"/>
    <property type="match status" value="3"/>
</dbReference>
<sequence>MMHAYSGGQVRDRSASVVPLPEAFARNKRFCLFLGNISSLYDDRMLGMLLNLYGPFREMICSRPTFPGAVKSAIVVYDQPEPLENAARHLNGAWLAGTRMYAAASFTTTSRPILTSTELHVTNFSEWIDEEVLHELFGRIGRVMQIVMGRSVYGYREAYVSFRSAMDTEEAHLQLNGWDMGDGFALRVRHSYTVHGGAPVSPAEFQRLQTNRFLGGYVRVSGLGQSFGAVRLRELFGTYGLLRDVSVLRDQDREPLGWAILRYQSDKQALFVSRIMDNTVVDDARLKVVKLSNQLLPFTDAVPIDLSTAFIPAVATSSAASSLFPRAWLGV</sequence>
<evidence type="ECO:0000259" key="2">
    <source>
        <dbReference type="PROSITE" id="PS50102"/>
    </source>
</evidence>
<dbReference type="SMART" id="SM00360">
    <property type="entry name" value="RRM"/>
    <property type="match status" value="3"/>
</dbReference>
<dbReference type="PANTHER" id="PTHR48025:SF1">
    <property type="entry name" value="RRM DOMAIN-CONTAINING PROTEIN"/>
    <property type="match status" value="1"/>
</dbReference>
<dbReference type="PANTHER" id="PTHR48025">
    <property type="entry name" value="OS02G0815200 PROTEIN"/>
    <property type="match status" value="1"/>
</dbReference>
<accession>A0A1S4GAE6</accession>
<dbReference type="InterPro" id="IPR000504">
    <property type="entry name" value="RRM_dom"/>
</dbReference>
<dbReference type="SUPFAM" id="SSF54928">
    <property type="entry name" value="RNA-binding domain, RBD"/>
    <property type="match status" value="2"/>
</dbReference>
<feature type="domain" description="RRM" evidence="2">
    <location>
        <begin position="216"/>
        <end position="293"/>
    </location>
</feature>
<evidence type="ECO:0000256" key="1">
    <source>
        <dbReference type="ARBA" id="ARBA00022884"/>
    </source>
</evidence>
<reference evidence="3 4" key="2">
    <citation type="journal article" date="2004" name="Trends Parasitol.">
        <title>The Anopheles gambiae genome: an update.</title>
        <authorList>
            <person name="Mongin E."/>
            <person name="Louis C."/>
            <person name="Holt R.A."/>
            <person name="Birney E."/>
            <person name="Collins F.H."/>
        </authorList>
    </citation>
    <scope>NUCLEOTIDE SEQUENCE [LARGE SCALE GENOMIC DNA]</scope>
    <source>
        <strain evidence="3 4">PEST</strain>
    </source>
</reference>